<evidence type="ECO:0000256" key="2">
    <source>
        <dbReference type="SAM" id="Phobius"/>
    </source>
</evidence>
<accession>A0ABR9AX68</accession>
<feature type="transmembrane region" description="Helical" evidence="2">
    <location>
        <begin position="136"/>
        <end position="154"/>
    </location>
</feature>
<feature type="compositionally biased region" description="Pro residues" evidence="1">
    <location>
        <begin position="358"/>
        <end position="368"/>
    </location>
</feature>
<organism evidence="3 4">
    <name type="scientific">Paenibacillus arenosi</name>
    <dbReference type="NCBI Taxonomy" id="2774142"/>
    <lineage>
        <taxon>Bacteria</taxon>
        <taxon>Bacillati</taxon>
        <taxon>Bacillota</taxon>
        <taxon>Bacilli</taxon>
        <taxon>Bacillales</taxon>
        <taxon>Paenibacillaceae</taxon>
        <taxon>Paenibacillus</taxon>
    </lineage>
</organism>
<evidence type="ECO:0000256" key="1">
    <source>
        <dbReference type="SAM" id="MobiDB-lite"/>
    </source>
</evidence>
<reference evidence="3 4" key="1">
    <citation type="submission" date="2020-09" db="EMBL/GenBank/DDBJ databases">
        <title>Paenibacillus sp. CAU 1523 isolated from sand of Haeundae Beach.</title>
        <authorList>
            <person name="Kim W."/>
        </authorList>
    </citation>
    <scope>NUCLEOTIDE SEQUENCE [LARGE SCALE GENOMIC DNA]</scope>
    <source>
        <strain evidence="3 4">CAU 1523</strain>
    </source>
</reference>
<feature type="transmembrane region" description="Helical" evidence="2">
    <location>
        <begin position="161"/>
        <end position="181"/>
    </location>
</feature>
<feature type="transmembrane region" description="Helical" evidence="2">
    <location>
        <begin position="201"/>
        <end position="220"/>
    </location>
</feature>
<feature type="transmembrane region" description="Helical" evidence="2">
    <location>
        <begin position="51"/>
        <end position="69"/>
    </location>
</feature>
<feature type="region of interest" description="Disordered" evidence="1">
    <location>
        <begin position="230"/>
        <end position="249"/>
    </location>
</feature>
<dbReference type="RefSeq" id="WP_192025081.1">
    <property type="nucleotide sequence ID" value="NZ_JACYTN010000005.1"/>
</dbReference>
<keyword evidence="2" id="KW-1133">Transmembrane helix</keyword>
<keyword evidence="4" id="KW-1185">Reference proteome</keyword>
<keyword evidence="2" id="KW-0472">Membrane</keyword>
<dbReference type="Proteomes" id="UP000634529">
    <property type="component" value="Unassembled WGS sequence"/>
</dbReference>
<feature type="compositionally biased region" description="Low complexity" evidence="1">
    <location>
        <begin position="326"/>
        <end position="357"/>
    </location>
</feature>
<protein>
    <submittedName>
        <fullName evidence="3">Uncharacterized protein</fullName>
    </submittedName>
</protein>
<feature type="transmembrane region" description="Helical" evidence="2">
    <location>
        <begin position="81"/>
        <end position="104"/>
    </location>
</feature>
<proteinExistence type="predicted"/>
<feature type="region of interest" description="Disordered" evidence="1">
    <location>
        <begin position="319"/>
        <end position="374"/>
    </location>
</feature>
<keyword evidence="2" id="KW-0812">Transmembrane</keyword>
<name>A0ABR9AX68_9BACL</name>
<comment type="caution">
    <text evidence="3">The sequence shown here is derived from an EMBL/GenBank/DDBJ whole genome shotgun (WGS) entry which is preliminary data.</text>
</comment>
<evidence type="ECO:0000313" key="3">
    <source>
        <dbReference type="EMBL" id="MBD8498729.1"/>
    </source>
</evidence>
<dbReference type="EMBL" id="JACYTN010000005">
    <property type="protein sequence ID" value="MBD8498729.1"/>
    <property type="molecule type" value="Genomic_DNA"/>
</dbReference>
<gene>
    <name evidence="3" type="ORF">IFO66_10505</name>
</gene>
<sequence>MNGILKIFGRSLWSMCLVLLVLLGVEGIRLAVNTTLVANGAMNQIEVSHGNIIMALLVVMPILVPLVVYRKSKRENISSSAYYVGAILSYVVAAAAMSVLNIAWYQVEQTMLSKQIQYLNFIDVFGWSQFDNFGMFMYQGAAFLLIMACLHLLFSVHGKLGFAIWFAAIASLSVGLSVHMLREKIANGLTYLLFNDTWMEVSVMMAIAAGVLAAVSYLFIVTKNRKKTAVEGNPAESNNGPEGAQANGYGNPAQRFGFGDMQARDGAFVPNGAGTGAGFAAGAGVGAVGASVTTGAHRKTDYSWDVADYKEELESIKSFEPAGMEYSSEPNSSSSESSKGSYSSSYGSSNSSSSVKYPDPPVYPPEPSIPDGRE</sequence>
<evidence type="ECO:0000313" key="4">
    <source>
        <dbReference type="Proteomes" id="UP000634529"/>
    </source>
</evidence>